<dbReference type="Pfam" id="PF11154">
    <property type="entry name" value="DUF2934"/>
    <property type="match status" value="1"/>
</dbReference>
<dbReference type="Proteomes" id="UP000218899">
    <property type="component" value="Chromosome"/>
</dbReference>
<evidence type="ECO:0000313" key="1">
    <source>
        <dbReference type="EMBL" id="BAU49374.1"/>
    </source>
</evidence>
<keyword evidence="2" id="KW-1185">Reference proteome</keyword>
<organism evidence="1 2">
    <name type="scientific">Sulfurifustis variabilis</name>
    <dbReference type="NCBI Taxonomy" id="1675686"/>
    <lineage>
        <taxon>Bacteria</taxon>
        <taxon>Pseudomonadati</taxon>
        <taxon>Pseudomonadota</taxon>
        <taxon>Gammaproteobacteria</taxon>
        <taxon>Acidiferrobacterales</taxon>
        <taxon>Acidiferrobacteraceae</taxon>
        <taxon>Sulfurifustis</taxon>
    </lineage>
</organism>
<proteinExistence type="predicted"/>
<gene>
    <name evidence="1" type="ORF">SVA_2826</name>
</gene>
<evidence type="ECO:0008006" key="3">
    <source>
        <dbReference type="Google" id="ProtNLM"/>
    </source>
</evidence>
<accession>A0A1B4VB83</accession>
<dbReference type="KEGG" id="sva:SVA_2826"/>
<protein>
    <recommendedName>
        <fullName evidence="3">DUF2934 domain-containing protein</fullName>
    </recommendedName>
</protein>
<name>A0A1B4VB83_9GAMM</name>
<sequence>MSNNDGVSRAGRTEFSQLLEIAMAKAKGKATATVKTFPGKTALTTEERHRMIAEAAYLRAEARGFRDGDPLEDWLTAEAEFDRKRSGTRAA</sequence>
<reference evidence="1 2" key="1">
    <citation type="submission" date="2015-08" db="EMBL/GenBank/DDBJ databases">
        <title>Complete genome sequence of Sulfurifustis variabilis.</title>
        <authorList>
            <person name="Miura A."/>
            <person name="Kojima H."/>
            <person name="Fukui M."/>
        </authorList>
    </citation>
    <scope>NUCLEOTIDE SEQUENCE [LARGE SCALE GENOMIC DNA]</scope>
    <source>
        <strain evidence="2">skN76</strain>
    </source>
</reference>
<evidence type="ECO:0000313" key="2">
    <source>
        <dbReference type="Proteomes" id="UP000218899"/>
    </source>
</evidence>
<dbReference type="InterPro" id="IPR021327">
    <property type="entry name" value="DUF2934"/>
</dbReference>
<dbReference type="AlphaFoldDB" id="A0A1B4VB83"/>
<dbReference type="EMBL" id="AP014936">
    <property type="protein sequence ID" value="BAU49374.1"/>
    <property type="molecule type" value="Genomic_DNA"/>
</dbReference>